<dbReference type="AlphaFoldDB" id="A0A9E7D305"/>
<accession>A0A9E7D305</accession>
<sequence length="239" mass="27853">MVKKFIDEESGKIIESSVMNAITIDCVIFGFNKGDLKILLIEHAEGISKGKWALPGGWIKEEESIDNAAQRLLRELTGLNNIYLEQLKAFGDTDRFPLGRVITIGYYALIKIEDYHIKAGFTASDAKWCKIRDIPQLIYDHNTILNYSLKHLRNRVRQAPIGFNLLPEKFTLLQLMQLYEEILGIEMDKSNFRRKILRMKLLQPLDEKQKDVSHRAAKLYRFDHNIYKKLTKKGFNFEF</sequence>
<gene>
    <name evidence="2" type="ORF">MQE35_05485</name>
</gene>
<dbReference type="PANTHER" id="PTHR43736:SF4">
    <property type="entry name" value="SLR1690 PROTEIN"/>
    <property type="match status" value="1"/>
</dbReference>
<evidence type="ECO:0000259" key="1">
    <source>
        <dbReference type="PROSITE" id="PS51462"/>
    </source>
</evidence>
<evidence type="ECO:0000313" key="2">
    <source>
        <dbReference type="EMBL" id="UOB18743.1"/>
    </source>
</evidence>
<reference evidence="2" key="1">
    <citation type="submission" date="2022-03" db="EMBL/GenBank/DDBJ databases">
        <title>Description of Abyssus ytuae gen. nov., sp. nov., a novel member of the family Flavobacteriaceae isolated from the sediment of Mariana Trench.</title>
        <authorList>
            <person name="Zhang J."/>
            <person name="Xu X."/>
        </authorList>
    </citation>
    <scope>NUCLEOTIDE SEQUENCE</scope>
    <source>
        <strain evidence="2">MT3330</strain>
    </source>
</reference>
<dbReference type="EMBL" id="CP094358">
    <property type="protein sequence ID" value="UOB18743.1"/>
    <property type="molecule type" value="Genomic_DNA"/>
</dbReference>
<proteinExistence type="predicted"/>
<dbReference type="InterPro" id="IPR000086">
    <property type="entry name" value="NUDIX_hydrolase_dom"/>
</dbReference>
<protein>
    <submittedName>
        <fullName evidence="2">NUDIX domain-containing protein</fullName>
    </submittedName>
</protein>
<dbReference type="KEGG" id="fbm:MQE35_05485"/>
<dbReference type="Proteomes" id="UP000831290">
    <property type="component" value="Chromosome"/>
</dbReference>
<dbReference type="InterPro" id="IPR054105">
    <property type="entry name" value="WHD_NrtR"/>
</dbReference>
<feature type="domain" description="Nudix hydrolase" evidence="1">
    <location>
        <begin position="21"/>
        <end position="152"/>
    </location>
</feature>
<name>A0A9E7D305_9FLAO</name>
<dbReference type="InterPro" id="IPR015797">
    <property type="entry name" value="NUDIX_hydrolase-like_dom_sf"/>
</dbReference>
<dbReference type="SUPFAM" id="SSF46785">
    <property type="entry name" value="Winged helix' DNA-binding domain"/>
    <property type="match status" value="1"/>
</dbReference>
<dbReference type="InterPro" id="IPR036388">
    <property type="entry name" value="WH-like_DNA-bd_sf"/>
</dbReference>
<dbReference type="PANTHER" id="PTHR43736">
    <property type="entry name" value="ADP-RIBOSE PYROPHOSPHATASE"/>
    <property type="match status" value="1"/>
</dbReference>
<dbReference type="SUPFAM" id="SSF55811">
    <property type="entry name" value="Nudix"/>
    <property type="match status" value="1"/>
</dbReference>
<dbReference type="Pfam" id="PF21906">
    <property type="entry name" value="WHD_NrtR"/>
    <property type="match status" value="1"/>
</dbReference>
<organism evidence="2 3">
    <name type="scientific">Abyssalbus ytuae</name>
    <dbReference type="NCBI Taxonomy" id="2926907"/>
    <lineage>
        <taxon>Bacteria</taxon>
        <taxon>Pseudomonadati</taxon>
        <taxon>Bacteroidota</taxon>
        <taxon>Flavobacteriia</taxon>
        <taxon>Flavobacteriales</taxon>
        <taxon>Flavobacteriaceae</taxon>
        <taxon>Abyssalbus</taxon>
    </lineage>
</organism>
<keyword evidence="3" id="KW-1185">Reference proteome</keyword>
<dbReference type="Pfam" id="PF00293">
    <property type="entry name" value="NUDIX"/>
    <property type="match status" value="1"/>
</dbReference>
<evidence type="ECO:0000313" key="3">
    <source>
        <dbReference type="Proteomes" id="UP000831290"/>
    </source>
</evidence>
<dbReference type="PROSITE" id="PS51462">
    <property type="entry name" value="NUDIX"/>
    <property type="match status" value="1"/>
</dbReference>
<dbReference type="Gene3D" id="1.10.10.10">
    <property type="entry name" value="Winged helix-like DNA-binding domain superfamily/Winged helix DNA-binding domain"/>
    <property type="match status" value="1"/>
</dbReference>
<dbReference type="CDD" id="cd18873">
    <property type="entry name" value="NUDIX_NadM_like"/>
    <property type="match status" value="1"/>
</dbReference>
<dbReference type="Gene3D" id="3.90.79.10">
    <property type="entry name" value="Nucleoside Triphosphate Pyrophosphohydrolase"/>
    <property type="match status" value="1"/>
</dbReference>
<dbReference type="RefSeq" id="WP_255845360.1">
    <property type="nucleotide sequence ID" value="NZ_CP094358.1"/>
</dbReference>
<dbReference type="InterPro" id="IPR036390">
    <property type="entry name" value="WH_DNA-bd_sf"/>
</dbReference>